<keyword evidence="4" id="KW-0949">S-adenosyl-L-methionine</keyword>
<evidence type="ECO:0000313" key="8">
    <source>
        <dbReference type="EMBL" id="SJZ67315.1"/>
    </source>
</evidence>
<dbReference type="GO" id="GO:0032259">
    <property type="term" value="P:methylation"/>
    <property type="evidence" value="ECO:0007669"/>
    <property type="project" value="UniProtKB-KW"/>
</dbReference>
<proteinExistence type="predicted"/>
<dbReference type="GO" id="GO:0003676">
    <property type="term" value="F:nucleic acid binding"/>
    <property type="evidence" value="ECO:0007669"/>
    <property type="project" value="InterPro"/>
</dbReference>
<organism evidence="8 9">
    <name type="scientific">Eubacterium coprostanoligenes</name>
    <dbReference type="NCBI Taxonomy" id="290054"/>
    <lineage>
        <taxon>Bacteria</taxon>
        <taxon>Bacillati</taxon>
        <taxon>Bacillota</taxon>
        <taxon>Clostridia</taxon>
        <taxon>Eubacteriales</taxon>
        <taxon>Eubacteriaceae</taxon>
        <taxon>Eubacterium</taxon>
    </lineage>
</organism>
<dbReference type="InterPro" id="IPR019874">
    <property type="entry name" value="RF_methyltr_PrmC"/>
</dbReference>
<keyword evidence="2 8" id="KW-0489">Methyltransferase</keyword>
<dbReference type="Proteomes" id="UP000190657">
    <property type="component" value="Unassembled WGS sequence"/>
</dbReference>
<dbReference type="PROSITE" id="PS00092">
    <property type="entry name" value="N6_MTASE"/>
    <property type="match status" value="1"/>
</dbReference>
<evidence type="ECO:0000256" key="3">
    <source>
        <dbReference type="ARBA" id="ARBA00022679"/>
    </source>
</evidence>
<dbReference type="AlphaFoldDB" id="A0A1T4MKH2"/>
<name>A0A1T4MKH2_9FIRM</name>
<evidence type="ECO:0000256" key="2">
    <source>
        <dbReference type="ARBA" id="ARBA00022603"/>
    </source>
</evidence>
<gene>
    <name evidence="8" type="ORF">SAMN02745114_01298</name>
</gene>
<evidence type="ECO:0000256" key="1">
    <source>
        <dbReference type="ARBA" id="ARBA00012771"/>
    </source>
</evidence>
<dbReference type="InterPro" id="IPR007848">
    <property type="entry name" value="Small_mtfrase_dom"/>
</dbReference>
<dbReference type="InterPro" id="IPR040758">
    <property type="entry name" value="PrmC_N"/>
</dbReference>
<dbReference type="NCBIfam" id="TIGR03534">
    <property type="entry name" value="RF_mod_PrmC"/>
    <property type="match status" value="1"/>
</dbReference>
<comment type="catalytic activity">
    <reaction evidence="5">
        <text>L-glutaminyl-[peptide chain release factor] + S-adenosyl-L-methionine = N(5)-methyl-L-glutaminyl-[peptide chain release factor] + S-adenosyl-L-homocysteine + H(+)</text>
        <dbReference type="Rhea" id="RHEA:42896"/>
        <dbReference type="Rhea" id="RHEA-COMP:10271"/>
        <dbReference type="Rhea" id="RHEA-COMP:10272"/>
        <dbReference type="ChEBI" id="CHEBI:15378"/>
        <dbReference type="ChEBI" id="CHEBI:30011"/>
        <dbReference type="ChEBI" id="CHEBI:57856"/>
        <dbReference type="ChEBI" id="CHEBI:59789"/>
        <dbReference type="ChEBI" id="CHEBI:61891"/>
        <dbReference type="EC" id="2.1.1.297"/>
    </reaction>
</comment>
<feature type="domain" description="Release factor glutamine methyltransferase N-terminal" evidence="7">
    <location>
        <begin position="5"/>
        <end position="72"/>
    </location>
</feature>
<dbReference type="PANTHER" id="PTHR18895:SF74">
    <property type="entry name" value="MTRF1L RELEASE FACTOR GLUTAMINE METHYLTRANSFERASE"/>
    <property type="match status" value="1"/>
</dbReference>
<dbReference type="InterPro" id="IPR050320">
    <property type="entry name" value="N5-glutamine_MTase"/>
</dbReference>
<evidence type="ECO:0000259" key="7">
    <source>
        <dbReference type="Pfam" id="PF17827"/>
    </source>
</evidence>
<dbReference type="RefSeq" id="WP_078768767.1">
    <property type="nucleotide sequence ID" value="NZ_FUWW01000013.1"/>
</dbReference>
<dbReference type="InterPro" id="IPR002052">
    <property type="entry name" value="DNA_methylase_N6_adenine_CS"/>
</dbReference>
<dbReference type="Gene3D" id="3.40.50.150">
    <property type="entry name" value="Vaccinia Virus protein VP39"/>
    <property type="match status" value="1"/>
</dbReference>
<keyword evidence="3 8" id="KW-0808">Transferase</keyword>
<protein>
    <recommendedName>
        <fullName evidence="1">peptide chain release factor N(5)-glutamine methyltransferase</fullName>
        <ecNumber evidence="1">2.1.1.297</ecNumber>
    </recommendedName>
</protein>
<feature type="domain" description="Methyltransferase small" evidence="6">
    <location>
        <begin position="100"/>
        <end position="188"/>
    </location>
</feature>
<evidence type="ECO:0000313" key="9">
    <source>
        <dbReference type="Proteomes" id="UP000190657"/>
    </source>
</evidence>
<dbReference type="OrthoDB" id="9800643at2"/>
<dbReference type="STRING" id="290054.SAMN02745114_01298"/>
<accession>A0A1T4MKH2</accession>
<dbReference type="SUPFAM" id="SSF53335">
    <property type="entry name" value="S-adenosyl-L-methionine-dependent methyltransferases"/>
    <property type="match status" value="1"/>
</dbReference>
<dbReference type="NCBIfam" id="TIGR00536">
    <property type="entry name" value="hemK_fam"/>
    <property type="match status" value="1"/>
</dbReference>
<dbReference type="InterPro" id="IPR004556">
    <property type="entry name" value="HemK-like"/>
</dbReference>
<keyword evidence="9" id="KW-1185">Reference proteome</keyword>
<dbReference type="GO" id="GO:0102559">
    <property type="term" value="F:peptide chain release factor N(5)-glutamine methyltransferase activity"/>
    <property type="evidence" value="ECO:0007669"/>
    <property type="project" value="UniProtKB-EC"/>
</dbReference>
<dbReference type="PANTHER" id="PTHR18895">
    <property type="entry name" value="HEMK METHYLTRANSFERASE"/>
    <property type="match status" value="1"/>
</dbReference>
<sequence length="271" mass="30248">MNVKEAYSYSVSFLGANGVDEADFKALTVVCHVAGIKNNEYHAHRDDFVITRQLADCLWKLKSGEPLQYVVGKWDFYESEFYVGEGVLIPRPETEELVELAVKQLKTVDAPVIIDLCSGSGCIGLSIAKAVPSSKVYCIEKSKDAFEYLKKNSDGIYNAILINDDIFNDIDIEQADLIISNPPYIKTDVLQTLQDEVKKEPVMALDGGTDGLDFYRVINDKWSKKLKPNGVLMLEIGEDQGKTIIDVLSDFNSVEVLKDMYGNDRMVVAKI</sequence>
<dbReference type="EC" id="2.1.1.297" evidence="1"/>
<dbReference type="Gene3D" id="1.10.8.10">
    <property type="entry name" value="DNA helicase RuvA subunit, C-terminal domain"/>
    <property type="match status" value="1"/>
</dbReference>
<dbReference type="InterPro" id="IPR029063">
    <property type="entry name" value="SAM-dependent_MTases_sf"/>
</dbReference>
<dbReference type="CDD" id="cd02440">
    <property type="entry name" value="AdoMet_MTases"/>
    <property type="match status" value="1"/>
</dbReference>
<evidence type="ECO:0000256" key="4">
    <source>
        <dbReference type="ARBA" id="ARBA00022691"/>
    </source>
</evidence>
<evidence type="ECO:0000259" key="6">
    <source>
        <dbReference type="Pfam" id="PF05175"/>
    </source>
</evidence>
<evidence type="ECO:0000256" key="5">
    <source>
        <dbReference type="ARBA" id="ARBA00048391"/>
    </source>
</evidence>
<reference evidence="8 9" key="1">
    <citation type="submission" date="2017-02" db="EMBL/GenBank/DDBJ databases">
        <authorList>
            <person name="Peterson S.W."/>
        </authorList>
    </citation>
    <scope>NUCLEOTIDE SEQUENCE [LARGE SCALE GENOMIC DNA]</scope>
    <source>
        <strain evidence="8 9">ATCC 51222</strain>
    </source>
</reference>
<dbReference type="EMBL" id="FUWW01000013">
    <property type="protein sequence ID" value="SJZ67315.1"/>
    <property type="molecule type" value="Genomic_DNA"/>
</dbReference>
<dbReference type="Pfam" id="PF05175">
    <property type="entry name" value="MTS"/>
    <property type="match status" value="1"/>
</dbReference>
<dbReference type="Pfam" id="PF17827">
    <property type="entry name" value="PrmC_N"/>
    <property type="match status" value="1"/>
</dbReference>